<reference evidence="2 3" key="1">
    <citation type="journal article" date="2022" name="Allergy">
        <title>Genome assembly and annotation of Periplaneta americana reveal a comprehensive cockroach allergen profile.</title>
        <authorList>
            <person name="Wang L."/>
            <person name="Xiong Q."/>
            <person name="Saelim N."/>
            <person name="Wang L."/>
            <person name="Nong W."/>
            <person name="Wan A.T."/>
            <person name="Shi M."/>
            <person name="Liu X."/>
            <person name="Cao Q."/>
            <person name="Hui J.H.L."/>
            <person name="Sookrung N."/>
            <person name="Leung T.F."/>
            <person name="Tungtrongchitr A."/>
            <person name="Tsui S.K.W."/>
        </authorList>
    </citation>
    <scope>NUCLEOTIDE SEQUENCE [LARGE SCALE GENOMIC DNA]</scope>
    <source>
        <strain evidence="2">PWHHKU_190912</strain>
    </source>
</reference>
<dbReference type="EMBL" id="JAJSOF020000009">
    <property type="protein sequence ID" value="KAJ4445857.1"/>
    <property type="molecule type" value="Genomic_DNA"/>
</dbReference>
<organism evidence="2 3">
    <name type="scientific">Periplaneta americana</name>
    <name type="common">American cockroach</name>
    <name type="synonym">Blatta americana</name>
    <dbReference type="NCBI Taxonomy" id="6978"/>
    <lineage>
        <taxon>Eukaryota</taxon>
        <taxon>Metazoa</taxon>
        <taxon>Ecdysozoa</taxon>
        <taxon>Arthropoda</taxon>
        <taxon>Hexapoda</taxon>
        <taxon>Insecta</taxon>
        <taxon>Pterygota</taxon>
        <taxon>Neoptera</taxon>
        <taxon>Polyneoptera</taxon>
        <taxon>Dictyoptera</taxon>
        <taxon>Blattodea</taxon>
        <taxon>Blattoidea</taxon>
        <taxon>Blattidae</taxon>
        <taxon>Blattinae</taxon>
        <taxon>Periplaneta</taxon>
    </lineage>
</organism>
<dbReference type="InterPro" id="IPR000477">
    <property type="entry name" value="RT_dom"/>
</dbReference>
<accession>A0ABQ8THH0</accession>
<comment type="caution">
    <text evidence="2">The sequence shown here is derived from an EMBL/GenBank/DDBJ whole genome shotgun (WGS) entry which is preliminary data.</text>
</comment>
<dbReference type="Proteomes" id="UP001148838">
    <property type="component" value="Unassembled WGS sequence"/>
</dbReference>
<evidence type="ECO:0000313" key="3">
    <source>
        <dbReference type="Proteomes" id="UP001148838"/>
    </source>
</evidence>
<feature type="domain" description="Reverse transcriptase" evidence="1">
    <location>
        <begin position="30"/>
        <end position="122"/>
    </location>
</feature>
<dbReference type="Pfam" id="PF00078">
    <property type="entry name" value="RVT_1"/>
    <property type="match status" value="1"/>
</dbReference>
<sequence length="146" mass="17149">MIMLRPHIAHAVEDYLKKWESMFFHMCKESRHEPNEHMWDMLGLRVKNNYDRDQNRYKSVPQGSVLGPIPYTIYTADFPPSNKVLVTTFADDTAILASHEEPSTAAENLENELKDTEYWLTKGEYKRVKTNQFMLLSEPELRTILL</sequence>
<name>A0ABQ8THH0_PERAM</name>
<gene>
    <name evidence="2" type="ORF">ANN_12542</name>
</gene>
<evidence type="ECO:0000259" key="1">
    <source>
        <dbReference type="Pfam" id="PF00078"/>
    </source>
</evidence>
<proteinExistence type="predicted"/>
<protein>
    <recommendedName>
        <fullName evidence="1">Reverse transcriptase domain-containing protein</fullName>
    </recommendedName>
</protein>
<evidence type="ECO:0000313" key="2">
    <source>
        <dbReference type="EMBL" id="KAJ4445857.1"/>
    </source>
</evidence>
<keyword evidence="3" id="KW-1185">Reference proteome</keyword>